<dbReference type="RefSeq" id="WP_213543746.1">
    <property type="nucleotide sequence ID" value="NZ_AP023421.1"/>
</dbReference>
<reference evidence="1" key="1">
    <citation type="submission" date="2020-09" db="EMBL/GenBank/DDBJ databases">
        <title>New species isolated from human feces.</title>
        <authorList>
            <person name="Kitahara M."/>
            <person name="Shigeno Y."/>
            <person name="Shime M."/>
            <person name="Matsumoto Y."/>
            <person name="Nakamura S."/>
            <person name="Motooka D."/>
            <person name="Fukuoka S."/>
            <person name="Nishikawa H."/>
            <person name="Benno Y."/>
        </authorList>
    </citation>
    <scope>NUCLEOTIDE SEQUENCE</scope>
    <source>
        <strain evidence="1">MM59</strain>
        <plasmid evidence="1">pMM59_01</plasmid>
    </source>
</reference>
<geneLocation type="plasmid" evidence="1 2">
    <name>pMM59_01</name>
</geneLocation>
<dbReference type="EMBL" id="AP023421">
    <property type="protein sequence ID" value="BCK85711.1"/>
    <property type="molecule type" value="Genomic_DNA"/>
</dbReference>
<dbReference type="Proteomes" id="UP000679848">
    <property type="component" value="Plasmid pMM59_01"/>
</dbReference>
<evidence type="ECO:0000313" key="1">
    <source>
        <dbReference type="EMBL" id="BCK85711.1"/>
    </source>
</evidence>
<keyword evidence="1" id="KW-0614">Plasmid</keyword>
<sequence>MYQFEVIERYHPFLAGKSYGILAKTCDGCIPQELVLIPNISHDRKWVARLAKACNQNQPGVMDLLDLVTGGQP</sequence>
<gene>
    <name evidence="1" type="ORF">MM59RIKEN_30300</name>
</gene>
<name>A0A810QJZ8_9FIRM</name>
<evidence type="ECO:0000313" key="2">
    <source>
        <dbReference type="Proteomes" id="UP000679848"/>
    </source>
</evidence>
<dbReference type="AlphaFoldDB" id="A0A810QJZ8"/>
<proteinExistence type="predicted"/>
<dbReference type="KEGG" id="pfaa:MM59RIKEN_30300"/>
<organism evidence="1 2">
    <name type="scientific">Pusillibacter faecalis</name>
    <dbReference type="NCBI Taxonomy" id="2714358"/>
    <lineage>
        <taxon>Bacteria</taxon>
        <taxon>Bacillati</taxon>
        <taxon>Bacillota</taxon>
        <taxon>Clostridia</taxon>
        <taxon>Eubacteriales</taxon>
        <taxon>Oscillospiraceae</taxon>
        <taxon>Pusillibacter</taxon>
    </lineage>
</organism>
<accession>A0A810QJZ8</accession>
<protein>
    <submittedName>
        <fullName evidence="1">Uncharacterized protein</fullName>
    </submittedName>
</protein>
<keyword evidence="2" id="KW-1185">Reference proteome</keyword>